<proteinExistence type="predicted"/>
<dbReference type="EMBL" id="DF973914">
    <property type="protein sequence ID" value="GAU42342.1"/>
    <property type="molecule type" value="Genomic_DNA"/>
</dbReference>
<evidence type="ECO:0000256" key="1">
    <source>
        <dbReference type="SAM" id="Coils"/>
    </source>
</evidence>
<dbReference type="AlphaFoldDB" id="A0A2Z6P1P1"/>
<evidence type="ECO:0000313" key="4">
    <source>
        <dbReference type="EMBL" id="GAU42342.1"/>
    </source>
</evidence>
<sequence length="99" mass="11271">MIGEINMTPADVAENLMPKSIGEDFETCLKNFIQSLENAKKKAEKKVKKKVEDEETHLKVEENANEKLEDETLLKVGEKAKEKVEDEETPLKVEPDKVD</sequence>
<keyword evidence="1" id="KW-0175">Coiled coil</keyword>
<name>A0A2Z6P1P1_TRISU</name>
<feature type="coiled-coil region" evidence="1">
    <location>
        <begin position="29"/>
        <end position="71"/>
    </location>
</feature>
<feature type="domain" description="AAA+ ATPase At3g28540-like C-terminal" evidence="3">
    <location>
        <begin position="1"/>
        <end position="46"/>
    </location>
</feature>
<protein>
    <recommendedName>
        <fullName evidence="3">AAA+ ATPase At3g28540-like C-terminal domain-containing protein</fullName>
    </recommendedName>
</protein>
<dbReference type="InterPro" id="IPR058017">
    <property type="entry name" value="At3g28540-like_C"/>
</dbReference>
<dbReference type="OrthoDB" id="10251412at2759"/>
<gene>
    <name evidence="4" type="ORF">TSUD_287760</name>
</gene>
<dbReference type="Proteomes" id="UP000242715">
    <property type="component" value="Unassembled WGS sequence"/>
</dbReference>
<evidence type="ECO:0000313" key="5">
    <source>
        <dbReference type="Proteomes" id="UP000242715"/>
    </source>
</evidence>
<reference evidence="5" key="1">
    <citation type="journal article" date="2017" name="Front. Plant Sci.">
        <title>Climate Clever Clovers: New Paradigm to Reduce the Environmental Footprint of Ruminants by Breeding Low Methanogenic Forages Utilizing Haplotype Variation.</title>
        <authorList>
            <person name="Kaur P."/>
            <person name="Appels R."/>
            <person name="Bayer P.E."/>
            <person name="Keeble-Gagnere G."/>
            <person name="Wang J."/>
            <person name="Hirakawa H."/>
            <person name="Shirasawa K."/>
            <person name="Vercoe P."/>
            <person name="Stefanova K."/>
            <person name="Durmic Z."/>
            <person name="Nichols P."/>
            <person name="Revell C."/>
            <person name="Isobe S.N."/>
            <person name="Edwards D."/>
            <person name="Erskine W."/>
        </authorList>
    </citation>
    <scope>NUCLEOTIDE SEQUENCE [LARGE SCALE GENOMIC DNA]</scope>
    <source>
        <strain evidence="5">cv. Daliak</strain>
    </source>
</reference>
<organism evidence="4 5">
    <name type="scientific">Trifolium subterraneum</name>
    <name type="common">Subterranean clover</name>
    <dbReference type="NCBI Taxonomy" id="3900"/>
    <lineage>
        <taxon>Eukaryota</taxon>
        <taxon>Viridiplantae</taxon>
        <taxon>Streptophyta</taxon>
        <taxon>Embryophyta</taxon>
        <taxon>Tracheophyta</taxon>
        <taxon>Spermatophyta</taxon>
        <taxon>Magnoliopsida</taxon>
        <taxon>eudicotyledons</taxon>
        <taxon>Gunneridae</taxon>
        <taxon>Pentapetalae</taxon>
        <taxon>rosids</taxon>
        <taxon>fabids</taxon>
        <taxon>Fabales</taxon>
        <taxon>Fabaceae</taxon>
        <taxon>Papilionoideae</taxon>
        <taxon>50 kb inversion clade</taxon>
        <taxon>NPAAA clade</taxon>
        <taxon>Hologalegina</taxon>
        <taxon>IRL clade</taxon>
        <taxon>Trifolieae</taxon>
        <taxon>Trifolium</taxon>
    </lineage>
</organism>
<accession>A0A2Z6P1P1</accession>
<feature type="region of interest" description="Disordered" evidence="2">
    <location>
        <begin position="79"/>
        <end position="99"/>
    </location>
</feature>
<keyword evidence="5" id="KW-1185">Reference proteome</keyword>
<evidence type="ECO:0000256" key="2">
    <source>
        <dbReference type="SAM" id="MobiDB-lite"/>
    </source>
</evidence>
<dbReference type="Pfam" id="PF25568">
    <property type="entry name" value="AAA_lid_At3g28540"/>
    <property type="match status" value="1"/>
</dbReference>
<evidence type="ECO:0000259" key="3">
    <source>
        <dbReference type="Pfam" id="PF25568"/>
    </source>
</evidence>